<name>A0A2L0ETL6_SORCE</name>
<dbReference type="GO" id="GO:0016618">
    <property type="term" value="F:hydroxypyruvate reductase [NAD(P)H] activity"/>
    <property type="evidence" value="ECO:0007669"/>
    <property type="project" value="TreeGrafter"/>
</dbReference>
<evidence type="ECO:0000313" key="7">
    <source>
        <dbReference type="Proteomes" id="UP000238348"/>
    </source>
</evidence>
<dbReference type="PANTHER" id="PTHR10996">
    <property type="entry name" value="2-HYDROXYACID DEHYDROGENASE-RELATED"/>
    <property type="match status" value="1"/>
</dbReference>
<dbReference type="EC" id="1.1.1.26" evidence="6"/>
<dbReference type="PANTHER" id="PTHR10996:SF178">
    <property type="entry name" value="2-HYDROXYACID DEHYDROGENASE YGL185C-RELATED"/>
    <property type="match status" value="1"/>
</dbReference>
<dbReference type="InterPro" id="IPR006140">
    <property type="entry name" value="D-isomer_DH_NAD-bd"/>
</dbReference>
<evidence type="ECO:0000256" key="2">
    <source>
        <dbReference type="ARBA" id="ARBA00023027"/>
    </source>
</evidence>
<evidence type="ECO:0000259" key="5">
    <source>
        <dbReference type="Pfam" id="PF02826"/>
    </source>
</evidence>
<dbReference type="SUPFAM" id="SSF52283">
    <property type="entry name" value="Formate/glycerate dehydrogenase catalytic domain-like"/>
    <property type="match status" value="1"/>
</dbReference>
<proteinExistence type="inferred from homology"/>
<evidence type="ECO:0000259" key="4">
    <source>
        <dbReference type="Pfam" id="PF00389"/>
    </source>
</evidence>
<keyword evidence="1 3" id="KW-0560">Oxidoreductase</keyword>
<organism evidence="6 7">
    <name type="scientific">Sorangium cellulosum</name>
    <name type="common">Polyangium cellulosum</name>
    <dbReference type="NCBI Taxonomy" id="56"/>
    <lineage>
        <taxon>Bacteria</taxon>
        <taxon>Pseudomonadati</taxon>
        <taxon>Myxococcota</taxon>
        <taxon>Polyangia</taxon>
        <taxon>Polyangiales</taxon>
        <taxon>Polyangiaceae</taxon>
        <taxon>Sorangium</taxon>
    </lineage>
</organism>
<dbReference type="Gene3D" id="3.40.50.720">
    <property type="entry name" value="NAD(P)-binding Rossmann-like Domain"/>
    <property type="match status" value="2"/>
</dbReference>
<dbReference type="InterPro" id="IPR006139">
    <property type="entry name" value="D-isomer_2_OHA_DH_cat_dom"/>
</dbReference>
<sequence length="302" mass="30977">MFCGTGWLDVVPCVARALAAAGVEAQVVARDPARPLAPQLRDVDVTLPSNALFGAEEIAAAPRLRLIQQPAVGHEGIDLAAARARGVPVCNAPGMNADAVAQAALLLVLALARRLPAAQRAFGAARIGAPLGVELTGKRLGVVGLGETGGRLAGAARALGMQVEAVRSAHGRGGLLVMLGRADVVSIHCPLTPATRGLFDDEAFAAMRPGALLVNVARGAILDRGALERALAAGRLGGVGLDVFWEEPWDPHEPLFARDDVIALPHVAGSTEEAFARIAGVVAQNTRALLDGGPLAHRIDGA</sequence>
<dbReference type="InterPro" id="IPR029753">
    <property type="entry name" value="D-isomer_DH_CS"/>
</dbReference>
<protein>
    <submittedName>
        <fullName evidence="6">2-hydroxyacid dehydrogenase</fullName>
        <ecNumber evidence="6">1.1.1.26</ecNumber>
    </submittedName>
</protein>
<gene>
    <name evidence="6" type="ORF">SOCE26_040740</name>
</gene>
<evidence type="ECO:0000256" key="1">
    <source>
        <dbReference type="ARBA" id="ARBA00023002"/>
    </source>
</evidence>
<dbReference type="SUPFAM" id="SSF51735">
    <property type="entry name" value="NAD(P)-binding Rossmann-fold domains"/>
    <property type="match status" value="1"/>
</dbReference>
<dbReference type="EMBL" id="CP012673">
    <property type="protein sequence ID" value="AUX42641.1"/>
    <property type="molecule type" value="Genomic_DNA"/>
</dbReference>
<dbReference type="AlphaFoldDB" id="A0A2L0ETL6"/>
<dbReference type="Pfam" id="PF02826">
    <property type="entry name" value="2-Hacid_dh_C"/>
    <property type="match status" value="1"/>
</dbReference>
<feature type="domain" description="D-isomer specific 2-hydroxyacid dehydrogenase NAD-binding" evidence="5">
    <location>
        <begin position="106"/>
        <end position="268"/>
    </location>
</feature>
<dbReference type="Pfam" id="PF00389">
    <property type="entry name" value="2-Hacid_dh"/>
    <property type="match status" value="1"/>
</dbReference>
<feature type="domain" description="D-isomer specific 2-hydroxyacid dehydrogenase catalytic" evidence="4">
    <location>
        <begin position="22"/>
        <end position="299"/>
    </location>
</feature>
<dbReference type="PROSITE" id="PS00670">
    <property type="entry name" value="D_2_HYDROXYACID_DH_2"/>
    <property type="match status" value="1"/>
</dbReference>
<reference evidence="6 7" key="1">
    <citation type="submission" date="2015-09" db="EMBL/GenBank/DDBJ databases">
        <title>Sorangium comparison.</title>
        <authorList>
            <person name="Zaburannyi N."/>
            <person name="Bunk B."/>
            <person name="Overmann J."/>
            <person name="Mueller R."/>
        </authorList>
    </citation>
    <scope>NUCLEOTIDE SEQUENCE [LARGE SCALE GENOMIC DNA]</scope>
    <source>
        <strain evidence="6 7">So ce26</strain>
    </source>
</reference>
<dbReference type="GO" id="GO:0051287">
    <property type="term" value="F:NAD binding"/>
    <property type="evidence" value="ECO:0007669"/>
    <property type="project" value="InterPro"/>
</dbReference>
<keyword evidence="2" id="KW-0520">NAD</keyword>
<accession>A0A2L0ETL6</accession>
<dbReference type="InterPro" id="IPR050223">
    <property type="entry name" value="D-isomer_2-hydroxyacid_DH"/>
</dbReference>
<comment type="similarity">
    <text evidence="3">Belongs to the D-isomer specific 2-hydroxyacid dehydrogenase family.</text>
</comment>
<dbReference type="InterPro" id="IPR036291">
    <property type="entry name" value="NAD(P)-bd_dom_sf"/>
</dbReference>
<dbReference type="Proteomes" id="UP000238348">
    <property type="component" value="Chromosome"/>
</dbReference>
<dbReference type="GO" id="GO:0030267">
    <property type="term" value="F:glyoxylate reductase (NADPH) activity"/>
    <property type="evidence" value="ECO:0007669"/>
    <property type="project" value="TreeGrafter"/>
</dbReference>
<dbReference type="GO" id="GO:0047964">
    <property type="term" value="F:glyoxylate reductase (NADH) activity"/>
    <property type="evidence" value="ECO:0007669"/>
    <property type="project" value="UniProtKB-EC"/>
</dbReference>
<dbReference type="GO" id="GO:0005829">
    <property type="term" value="C:cytosol"/>
    <property type="evidence" value="ECO:0007669"/>
    <property type="project" value="TreeGrafter"/>
</dbReference>
<evidence type="ECO:0000313" key="6">
    <source>
        <dbReference type="EMBL" id="AUX42641.1"/>
    </source>
</evidence>
<dbReference type="PROSITE" id="PS00671">
    <property type="entry name" value="D_2_HYDROXYACID_DH_3"/>
    <property type="match status" value="1"/>
</dbReference>
<evidence type="ECO:0000256" key="3">
    <source>
        <dbReference type="RuleBase" id="RU003719"/>
    </source>
</evidence>